<dbReference type="GO" id="GO:0008964">
    <property type="term" value="F:phosphoenolpyruvate carboxylase activity"/>
    <property type="evidence" value="ECO:0007669"/>
    <property type="project" value="InterPro"/>
</dbReference>
<evidence type="ECO:0000313" key="1">
    <source>
        <dbReference type="EMBL" id="CAI8609637.1"/>
    </source>
</evidence>
<protein>
    <submittedName>
        <fullName evidence="1">Uncharacterized protein</fullName>
    </submittedName>
</protein>
<dbReference type="Proteomes" id="UP001157006">
    <property type="component" value="Chromosome 4"/>
</dbReference>
<dbReference type="GO" id="GO:0006099">
    <property type="term" value="P:tricarboxylic acid cycle"/>
    <property type="evidence" value="ECO:0007669"/>
    <property type="project" value="InterPro"/>
</dbReference>
<evidence type="ECO:0000313" key="2">
    <source>
        <dbReference type="Proteomes" id="UP001157006"/>
    </source>
</evidence>
<dbReference type="GO" id="GO:0015977">
    <property type="term" value="P:carbon fixation"/>
    <property type="evidence" value="ECO:0007669"/>
    <property type="project" value="InterPro"/>
</dbReference>
<organism evidence="1 2">
    <name type="scientific">Vicia faba</name>
    <name type="common">Broad bean</name>
    <name type="synonym">Faba vulgaris</name>
    <dbReference type="NCBI Taxonomy" id="3906"/>
    <lineage>
        <taxon>Eukaryota</taxon>
        <taxon>Viridiplantae</taxon>
        <taxon>Streptophyta</taxon>
        <taxon>Embryophyta</taxon>
        <taxon>Tracheophyta</taxon>
        <taxon>Spermatophyta</taxon>
        <taxon>Magnoliopsida</taxon>
        <taxon>eudicotyledons</taxon>
        <taxon>Gunneridae</taxon>
        <taxon>Pentapetalae</taxon>
        <taxon>rosids</taxon>
        <taxon>fabids</taxon>
        <taxon>Fabales</taxon>
        <taxon>Fabaceae</taxon>
        <taxon>Papilionoideae</taxon>
        <taxon>50 kb inversion clade</taxon>
        <taxon>NPAAA clade</taxon>
        <taxon>Hologalegina</taxon>
        <taxon>IRL clade</taxon>
        <taxon>Fabeae</taxon>
        <taxon>Vicia</taxon>
    </lineage>
</organism>
<accession>A0AAV1AH34</accession>
<sequence length="243" mass="28044">MFFPELQNCKIRVIPCSNSSVFQTFPITFIYSEKRLNSERLSRRRILTTSLSLCFRASSRILQKYNFKSFISPRKFRVLAFKIHKEMLIFIVVYNANKSRSRESLQNDSLSKDDFKSMIRHCVGGGGGLEAITTIKAITSGWFHPTINQDFVAKICLLTSFRDACFIEIMPLYQTPQWEVWLSFWFEVHYNSLYENRVSNTTNHGRRGSIGRGRGLTYMAIQSQPPDSMMADYASLALIISQA</sequence>
<name>A0AAV1AH34_VICFA</name>
<dbReference type="Pfam" id="PF00311">
    <property type="entry name" value="PEPcase"/>
    <property type="match status" value="1"/>
</dbReference>
<dbReference type="InterPro" id="IPR021135">
    <property type="entry name" value="PEP_COase"/>
</dbReference>
<gene>
    <name evidence="1" type="ORF">VFH_IV142880</name>
</gene>
<proteinExistence type="predicted"/>
<reference evidence="1 2" key="1">
    <citation type="submission" date="2023-01" db="EMBL/GenBank/DDBJ databases">
        <authorList>
            <person name="Kreplak J."/>
        </authorList>
    </citation>
    <scope>NUCLEOTIDE SEQUENCE [LARGE SCALE GENOMIC DNA]</scope>
</reference>
<dbReference type="EMBL" id="OX451739">
    <property type="protein sequence ID" value="CAI8609637.1"/>
    <property type="molecule type" value="Genomic_DNA"/>
</dbReference>
<dbReference type="AlphaFoldDB" id="A0AAV1AH34"/>
<keyword evidence="2" id="KW-1185">Reference proteome</keyword>